<geneLocation type="plasmid" evidence="1 2">
    <name>pSkuCCBAU71714b</name>
</geneLocation>
<keyword evidence="1" id="KW-0238">DNA-binding</keyword>
<keyword evidence="2" id="KW-1185">Reference proteome</keyword>
<protein>
    <submittedName>
        <fullName evidence="1">DNA-binding protein</fullName>
    </submittedName>
</protein>
<organism evidence="1 2">
    <name type="scientific">Sinorhizobium kummerowiae</name>
    <dbReference type="NCBI Taxonomy" id="158892"/>
    <lineage>
        <taxon>Bacteria</taxon>
        <taxon>Pseudomonadati</taxon>
        <taxon>Pseudomonadota</taxon>
        <taxon>Alphaproteobacteria</taxon>
        <taxon>Hyphomicrobiales</taxon>
        <taxon>Rhizobiaceae</taxon>
        <taxon>Sinorhizobium/Ensifer group</taxon>
        <taxon>Sinorhizobium</taxon>
    </lineage>
</organism>
<accession>A0ABY8T3E2</accession>
<evidence type="ECO:0000313" key="2">
    <source>
        <dbReference type="Proteomes" id="UP001233264"/>
    </source>
</evidence>
<gene>
    <name evidence="1" type="ORF">PZL22_001321</name>
</gene>
<sequence>MTVSVAIDAGPRDDRDELLVADAFSDDRAAGTVIGTHTTNGVTRGGCDSERQIAIDHGTLRFQPLVKPGWARQGIAYGPFRRASGLVMAVSVTNGHNTSQGTTIGEHILRRIHRWALGPNADPWPNRLVSWACGPRKKGTLRRFLWWAHSTRTTYKLPDFNENLAIGWFTSEAPRDPLSDGCGFIVHAAKGENGELWTRVGTRCLSAFRGLKNLRIYYFVALRERGAIYYAAAMEGAHGLAAFPMMRPIAIDPFNDDEILYAGVHQCVLGQIGFRVDTRIHGIKVHKVSVLTSRFGTTHVGDPMTRDAVASGIAGRSTSWRVLRGNVDCTETGAIGGDGVALATSDPGVPSGLIHAIAVTGDTPGACGLAWRVRDGDNFWLFKVSGEGSALIRVEQGAEVILVRDSRRSLLPDTLHSLQILDGYGQIGCYLDGDRLFGIDDEPLEEATGTGIWFDGAGGVEMRDFEAHPREVPIPPFVLFDAPWLRLGQRAEIVDDFAGPFGDLAGRAPRIGRGTWGKTFGIGLIDVTGNGAARVRGTLEKPHPNRTLYTLPWDEVGFADLEVTITPPGEERGQAHCCRTGLVFWQDRDNYLTFTVYLDDEYHGSSIALFTKRHGFEELYDAVWTMLWTKIDWGKPFRLRIPFDGERFVVFVDDEPVMQRALTDLYPDDPPLRILRVGLAVNWEWGNDTGSTLQSFIARR</sequence>
<dbReference type="RefSeq" id="WP_284718313.1">
    <property type="nucleotide sequence ID" value="NZ_CP120364.1"/>
</dbReference>
<proteinExistence type="predicted"/>
<reference evidence="1 2" key="1">
    <citation type="submission" date="2023-03" db="EMBL/GenBank/DDBJ databases">
        <authorList>
            <person name="Menendez E."/>
            <person name="Kaur S."/>
            <person name="Flores-Felix J.D."/>
            <person name="diCenzo G.C."/>
            <person name="Peix A."/>
            <person name="Velazquez E."/>
        </authorList>
    </citation>
    <scope>NUCLEOTIDE SEQUENCE [LARGE SCALE GENOMIC DNA]</scope>
    <source>
        <strain evidence="1 2">CCBAU 71714</strain>
        <plasmid evidence="1 2">pSkuCCBAU71714b</plasmid>
    </source>
</reference>
<dbReference type="EMBL" id="CP120364">
    <property type="protein sequence ID" value="WHS91343.1"/>
    <property type="molecule type" value="Genomic_DNA"/>
</dbReference>
<dbReference type="GO" id="GO:0003677">
    <property type="term" value="F:DNA binding"/>
    <property type="evidence" value="ECO:0007669"/>
    <property type="project" value="UniProtKB-KW"/>
</dbReference>
<dbReference type="Proteomes" id="UP001233264">
    <property type="component" value="Plasmid pSkuCCBAU71714b"/>
</dbReference>
<keyword evidence="1" id="KW-0614">Plasmid</keyword>
<evidence type="ECO:0000313" key="1">
    <source>
        <dbReference type="EMBL" id="WHS91343.1"/>
    </source>
</evidence>
<name>A0ABY8T3E2_9HYPH</name>